<comment type="caution">
    <text evidence="5">The sequence shown here is derived from an EMBL/GenBank/DDBJ whole genome shotgun (WGS) entry which is preliminary data.</text>
</comment>
<evidence type="ECO:0000313" key="6">
    <source>
        <dbReference type="Proteomes" id="UP001557484"/>
    </source>
</evidence>
<evidence type="ECO:0000256" key="2">
    <source>
        <dbReference type="PROSITE-ProRule" id="PRU00335"/>
    </source>
</evidence>
<dbReference type="PANTHER" id="PTHR43479:SF11">
    <property type="entry name" value="ACREF_ENVCD OPERON REPRESSOR-RELATED"/>
    <property type="match status" value="1"/>
</dbReference>
<evidence type="ECO:0000313" key="5">
    <source>
        <dbReference type="EMBL" id="MEX1667144.1"/>
    </source>
</evidence>
<dbReference type="InterPro" id="IPR050624">
    <property type="entry name" value="HTH-type_Tx_Regulator"/>
</dbReference>
<sequence length="222" mass="24719">MPKLISKTNATQKPRLYRGSSGDQRRNERYEQLLSAGLSVIGSNGYAAASVRSICAEAGLTERYFYESFVNREALLAEVYKVQTHYLKDRMLAAVETSERNTEAFSRAGLKAFFDTLHQNPDIGRLLLFEILGVSDTIDELYYEAMEDFAVLIQTLTESLGQTDISDIPDEGMVYAGLVGAVLQIARRWALNNYREPVANVIESSLFLFIAATNYSATKTSG</sequence>
<gene>
    <name evidence="5" type="ORF">AB4875_16735</name>
</gene>
<dbReference type="Gene3D" id="1.10.357.10">
    <property type="entry name" value="Tetracycline Repressor, domain 2"/>
    <property type="match status" value="1"/>
</dbReference>
<feature type="region of interest" description="Disordered" evidence="3">
    <location>
        <begin position="1"/>
        <end position="24"/>
    </location>
</feature>
<dbReference type="RefSeq" id="WP_368377257.1">
    <property type="nucleotide sequence ID" value="NZ_JBFRYB010000002.1"/>
</dbReference>
<accession>A0ABV3TZU4</accession>
<keyword evidence="1 2" id="KW-0238">DNA-binding</keyword>
<feature type="DNA-binding region" description="H-T-H motif" evidence="2">
    <location>
        <begin position="50"/>
        <end position="69"/>
    </location>
</feature>
<dbReference type="PANTHER" id="PTHR43479">
    <property type="entry name" value="ACREF/ENVCD OPERON REPRESSOR-RELATED"/>
    <property type="match status" value="1"/>
</dbReference>
<dbReference type="SUPFAM" id="SSF46689">
    <property type="entry name" value="Homeodomain-like"/>
    <property type="match status" value="1"/>
</dbReference>
<name>A0ABV3TZU4_9GAMM</name>
<feature type="domain" description="HTH tetR-type" evidence="4">
    <location>
        <begin position="27"/>
        <end position="87"/>
    </location>
</feature>
<dbReference type="InterPro" id="IPR001647">
    <property type="entry name" value="HTH_TetR"/>
</dbReference>
<dbReference type="PROSITE" id="PS50977">
    <property type="entry name" value="HTH_TETR_2"/>
    <property type="match status" value="1"/>
</dbReference>
<dbReference type="Pfam" id="PF00440">
    <property type="entry name" value="TetR_N"/>
    <property type="match status" value="1"/>
</dbReference>
<evidence type="ECO:0000259" key="4">
    <source>
        <dbReference type="PROSITE" id="PS50977"/>
    </source>
</evidence>
<reference evidence="5 6" key="1">
    <citation type="journal article" date="2011" name="Int. J. Syst. Evol. Microbiol.">
        <title>Zhongshania antarctica gen. nov., sp. nov. and Zhongshania guokunii sp. nov., gammaproteobacteria respectively isolated from coastal attached (fast) ice and surface seawater of the Antarctic.</title>
        <authorList>
            <person name="Li H.J."/>
            <person name="Zhang X.Y."/>
            <person name="Chen C.X."/>
            <person name="Zhang Y.J."/>
            <person name="Gao Z.M."/>
            <person name="Yu Y."/>
            <person name="Chen X.L."/>
            <person name="Chen B."/>
            <person name="Zhang Y.Z."/>
        </authorList>
    </citation>
    <scope>NUCLEOTIDE SEQUENCE [LARGE SCALE GENOMIC DNA]</scope>
    <source>
        <strain evidence="5 6">R06B22</strain>
    </source>
</reference>
<evidence type="ECO:0000256" key="1">
    <source>
        <dbReference type="ARBA" id="ARBA00023125"/>
    </source>
</evidence>
<feature type="compositionally biased region" description="Polar residues" evidence="3">
    <location>
        <begin position="1"/>
        <end position="12"/>
    </location>
</feature>
<dbReference type="Proteomes" id="UP001557484">
    <property type="component" value="Unassembled WGS sequence"/>
</dbReference>
<proteinExistence type="predicted"/>
<dbReference type="EMBL" id="JBFRYB010000002">
    <property type="protein sequence ID" value="MEX1667144.1"/>
    <property type="molecule type" value="Genomic_DNA"/>
</dbReference>
<protein>
    <submittedName>
        <fullName evidence="5">TetR/AcrR family transcriptional regulator</fullName>
    </submittedName>
</protein>
<keyword evidence="6" id="KW-1185">Reference proteome</keyword>
<organism evidence="5 6">
    <name type="scientific">Zhongshania arctica</name>
    <dbReference type="NCBI Taxonomy" id="3238302"/>
    <lineage>
        <taxon>Bacteria</taxon>
        <taxon>Pseudomonadati</taxon>
        <taxon>Pseudomonadota</taxon>
        <taxon>Gammaproteobacteria</taxon>
        <taxon>Cellvibrionales</taxon>
        <taxon>Spongiibacteraceae</taxon>
        <taxon>Zhongshania</taxon>
    </lineage>
</organism>
<evidence type="ECO:0000256" key="3">
    <source>
        <dbReference type="SAM" id="MobiDB-lite"/>
    </source>
</evidence>
<dbReference type="InterPro" id="IPR009057">
    <property type="entry name" value="Homeodomain-like_sf"/>
</dbReference>